<dbReference type="PROSITE" id="PS00456">
    <property type="entry name" value="NA_SOLUT_SYMP_1"/>
    <property type="match status" value="1"/>
</dbReference>
<evidence type="ECO:0000256" key="3">
    <source>
        <dbReference type="ARBA" id="ARBA00022448"/>
    </source>
</evidence>
<evidence type="ECO:0000256" key="9">
    <source>
        <dbReference type="ARBA" id="ARBA00023065"/>
    </source>
</evidence>
<sequence>METGQLISLGIYFVVMLGIGLYSYMNTDENVEGYMLGGRKLGPAVTSLSAGASDMSGWMLLGLPGAMYVSGLSASWIAIGLLIGALCNYLIVAPRLRVYTVEANDAVTIPDYFAKRFEDNHHLLKIISAIVIIIFFTVYTSSGVVAGGLLFEEAFGFDYRIGLWVTAGVVVAYTLFGGFMAVSITDFVQGCIMFIALVMVPVVAIMTLGGWGETMSMVNEIDASRTNLFQGMTLIGIISLMSWGLGYFGQPHIIVRFMAIRSVKDIPAARNIGMSWMLVTIIGALATGFVGFAYIAETGGDLADPETIFIFLSQVLFHPLIAGFLLAAILAAIMSTISSQLLVSSSSLTEDFYKLFLRRGASDKELVIVGRLSVIGVALVAIFLAYDRNSSVLDLVSNAWAGFGAAFGPLVIISLYWRKMTRWGALAGMVLGAVIVLFWTYVPVLPAAEGGDGLRPLNDELYSIVPGFIISWIAIYVVSLMSPQSRPGVLETHDRVGRKMKEAGVE</sequence>
<feature type="transmembrane region" description="Helical" evidence="16">
    <location>
        <begin position="65"/>
        <end position="91"/>
    </location>
</feature>
<evidence type="ECO:0000256" key="7">
    <source>
        <dbReference type="ARBA" id="ARBA00022989"/>
    </source>
</evidence>
<evidence type="ECO:0000256" key="2">
    <source>
        <dbReference type="ARBA" id="ARBA00006434"/>
    </source>
</evidence>
<dbReference type="AlphaFoldDB" id="A0A8J2V3I2"/>
<dbReference type="Gene3D" id="1.20.1730.10">
    <property type="entry name" value="Sodium/glucose cotransporter"/>
    <property type="match status" value="1"/>
</dbReference>
<keyword evidence="5 16" id="KW-0812">Transmembrane</keyword>
<gene>
    <name evidence="17" type="ORF">GCM10011342_26420</name>
</gene>
<dbReference type="InterPro" id="IPR018212">
    <property type="entry name" value="Na/solute_symporter_CS"/>
</dbReference>
<comment type="similarity">
    <text evidence="2 15">Belongs to the sodium:solute symporter (SSF) (TC 2.A.21) family.</text>
</comment>
<dbReference type="GO" id="GO:0005886">
    <property type="term" value="C:plasma membrane"/>
    <property type="evidence" value="ECO:0007669"/>
    <property type="project" value="UniProtKB-SubCell"/>
</dbReference>
<dbReference type="InterPro" id="IPR011851">
    <property type="entry name" value="Na/Pro_symporter"/>
</dbReference>
<evidence type="ECO:0000256" key="8">
    <source>
        <dbReference type="ARBA" id="ARBA00023053"/>
    </source>
</evidence>
<organism evidence="17 18">
    <name type="scientific">Aquisalinus flavus</name>
    <dbReference type="NCBI Taxonomy" id="1526572"/>
    <lineage>
        <taxon>Bacteria</taxon>
        <taxon>Pseudomonadati</taxon>
        <taxon>Pseudomonadota</taxon>
        <taxon>Alphaproteobacteria</taxon>
        <taxon>Parvularculales</taxon>
        <taxon>Parvularculaceae</taxon>
        <taxon>Aquisalinus</taxon>
    </lineage>
</organism>
<feature type="transmembrane region" description="Helical" evidence="16">
    <location>
        <begin position="366"/>
        <end position="386"/>
    </location>
</feature>
<comment type="function">
    <text evidence="16">Catalyzes the sodium-dependent uptake of extracellular L-proline.</text>
</comment>
<dbReference type="PROSITE" id="PS50283">
    <property type="entry name" value="NA_SOLUT_SYMP_3"/>
    <property type="match status" value="1"/>
</dbReference>
<feature type="transmembrane region" description="Helical" evidence="16">
    <location>
        <begin position="308"/>
        <end position="333"/>
    </location>
</feature>
<comment type="caution">
    <text evidence="17">The sequence shown here is derived from an EMBL/GenBank/DDBJ whole genome shotgun (WGS) entry which is preliminary data.</text>
</comment>
<keyword evidence="9 16" id="KW-0406">Ion transport</keyword>
<evidence type="ECO:0000256" key="11">
    <source>
        <dbReference type="ARBA" id="ARBA00023201"/>
    </source>
</evidence>
<dbReference type="Pfam" id="PF00474">
    <property type="entry name" value="SSF"/>
    <property type="match status" value="1"/>
</dbReference>
<dbReference type="CDD" id="cd11475">
    <property type="entry name" value="SLC5sbd_PutP"/>
    <property type="match status" value="1"/>
</dbReference>
<dbReference type="GO" id="GO:0005298">
    <property type="term" value="F:proline:sodium symporter activity"/>
    <property type="evidence" value="ECO:0007669"/>
    <property type="project" value="UniProtKB-UniRule"/>
</dbReference>
<evidence type="ECO:0000313" key="18">
    <source>
        <dbReference type="Proteomes" id="UP000613582"/>
    </source>
</evidence>
<protein>
    <recommendedName>
        <fullName evidence="13 16">Sodium/proline symporter</fullName>
    </recommendedName>
    <alternativeName>
        <fullName evidence="14 16">Proline permease</fullName>
    </alternativeName>
</protein>
<evidence type="ECO:0000256" key="1">
    <source>
        <dbReference type="ARBA" id="ARBA00004651"/>
    </source>
</evidence>
<feature type="transmembrane region" description="Helical" evidence="16">
    <location>
        <begin position="161"/>
        <end position="184"/>
    </location>
</feature>
<dbReference type="PROSITE" id="PS00457">
    <property type="entry name" value="NA_SOLUT_SYMP_2"/>
    <property type="match status" value="1"/>
</dbReference>
<feature type="transmembrane region" description="Helical" evidence="16">
    <location>
        <begin position="191"/>
        <end position="212"/>
    </location>
</feature>
<evidence type="ECO:0000256" key="13">
    <source>
        <dbReference type="ARBA" id="ARBA00067214"/>
    </source>
</evidence>
<keyword evidence="6 16" id="KW-0769">Symport</keyword>
<evidence type="ECO:0000256" key="15">
    <source>
        <dbReference type="RuleBase" id="RU362091"/>
    </source>
</evidence>
<dbReference type="GO" id="GO:0015824">
    <property type="term" value="P:proline transport"/>
    <property type="evidence" value="ECO:0007669"/>
    <property type="project" value="UniProtKB-UniRule"/>
</dbReference>
<dbReference type="PANTHER" id="PTHR48086:SF3">
    <property type="entry name" value="SODIUM_PROLINE SYMPORTER"/>
    <property type="match status" value="1"/>
</dbReference>
<reference evidence="17" key="2">
    <citation type="submission" date="2020-09" db="EMBL/GenBank/DDBJ databases">
        <authorList>
            <person name="Sun Q."/>
            <person name="Zhou Y."/>
        </authorList>
    </citation>
    <scope>NUCLEOTIDE SEQUENCE</scope>
    <source>
        <strain evidence="17">CGMCC 1.12921</strain>
    </source>
</reference>
<keyword evidence="4" id="KW-1003">Cell membrane</keyword>
<keyword evidence="3 16" id="KW-0813">Transport</keyword>
<dbReference type="EMBL" id="BMGH01000001">
    <property type="protein sequence ID" value="GGD16336.1"/>
    <property type="molecule type" value="Genomic_DNA"/>
</dbReference>
<evidence type="ECO:0000256" key="14">
    <source>
        <dbReference type="ARBA" id="ARBA00082709"/>
    </source>
</evidence>
<comment type="catalytic activity">
    <reaction evidence="12">
        <text>L-proline(in) + Na(+)(in) = L-proline(out) + Na(+)(out)</text>
        <dbReference type="Rhea" id="RHEA:28967"/>
        <dbReference type="ChEBI" id="CHEBI:29101"/>
        <dbReference type="ChEBI" id="CHEBI:60039"/>
    </reaction>
</comment>
<evidence type="ECO:0000256" key="10">
    <source>
        <dbReference type="ARBA" id="ARBA00023136"/>
    </source>
</evidence>
<dbReference type="NCBIfam" id="TIGR02121">
    <property type="entry name" value="Na_Pro_sym"/>
    <property type="match status" value="1"/>
</dbReference>
<feature type="transmembrane region" description="Helical" evidence="16">
    <location>
        <begin position="232"/>
        <end position="255"/>
    </location>
</feature>
<evidence type="ECO:0000256" key="5">
    <source>
        <dbReference type="ARBA" id="ARBA00022692"/>
    </source>
</evidence>
<accession>A0A8J2V3I2</accession>
<feature type="transmembrane region" description="Helical" evidence="16">
    <location>
        <begin position="398"/>
        <end position="416"/>
    </location>
</feature>
<feature type="transmembrane region" description="Helical" evidence="16">
    <location>
        <begin position="123"/>
        <end position="141"/>
    </location>
</feature>
<dbReference type="Proteomes" id="UP000613582">
    <property type="component" value="Unassembled WGS sequence"/>
</dbReference>
<keyword evidence="16" id="KW-0029">Amino-acid transport</keyword>
<proteinExistence type="inferred from homology"/>
<dbReference type="InterPro" id="IPR050277">
    <property type="entry name" value="Sodium:Solute_Symporter"/>
</dbReference>
<keyword evidence="11 16" id="KW-0739">Sodium transport</keyword>
<reference evidence="17" key="1">
    <citation type="journal article" date="2014" name="Int. J. Syst. Evol. Microbiol.">
        <title>Complete genome sequence of Corynebacterium casei LMG S-19264T (=DSM 44701T), isolated from a smear-ripened cheese.</title>
        <authorList>
            <consortium name="US DOE Joint Genome Institute (JGI-PGF)"/>
            <person name="Walter F."/>
            <person name="Albersmeier A."/>
            <person name="Kalinowski J."/>
            <person name="Ruckert C."/>
        </authorList>
    </citation>
    <scope>NUCLEOTIDE SEQUENCE</scope>
    <source>
        <strain evidence="17">CGMCC 1.12921</strain>
    </source>
</reference>
<dbReference type="RefSeq" id="WP_188157964.1">
    <property type="nucleotide sequence ID" value="NZ_BMGH01000001.1"/>
</dbReference>
<feature type="transmembrane region" description="Helical" evidence="16">
    <location>
        <begin position="276"/>
        <end position="296"/>
    </location>
</feature>
<dbReference type="InterPro" id="IPR038377">
    <property type="entry name" value="Na/Glc_symporter_sf"/>
</dbReference>
<dbReference type="GO" id="GO:0031402">
    <property type="term" value="F:sodium ion binding"/>
    <property type="evidence" value="ECO:0007669"/>
    <property type="project" value="UniProtKB-UniRule"/>
</dbReference>
<dbReference type="FunFam" id="1.20.1730.10:FF:000002">
    <property type="entry name" value="Sodium/proline symporter"/>
    <property type="match status" value="1"/>
</dbReference>
<keyword evidence="10 16" id="KW-0472">Membrane</keyword>
<dbReference type="PANTHER" id="PTHR48086">
    <property type="entry name" value="SODIUM/PROLINE SYMPORTER-RELATED"/>
    <property type="match status" value="1"/>
</dbReference>
<evidence type="ECO:0000313" key="17">
    <source>
        <dbReference type="EMBL" id="GGD16336.1"/>
    </source>
</evidence>
<feature type="transmembrane region" description="Helical" evidence="16">
    <location>
        <begin position="423"/>
        <end position="441"/>
    </location>
</feature>
<dbReference type="InterPro" id="IPR001734">
    <property type="entry name" value="Na/solute_symporter"/>
</dbReference>
<keyword evidence="16" id="KW-0997">Cell inner membrane</keyword>
<keyword evidence="7 16" id="KW-1133">Transmembrane helix</keyword>
<evidence type="ECO:0000256" key="16">
    <source>
        <dbReference type="RuleBase" id="RU366012"/>
    </source>
</evidence>
<feature type="transmembrane region" description="Helical" evidence="16">
    <location>
        <begin position="7"/>
        <end position="25"/>
    </location>
</feature>
<dbReference type="GO" id="GO:0015193">
    <property type="term" value="F:L-proline transmembrane transporter activity"/>
    <property type="evidence" value="ECO:0007669"/>
    <property type="project" value="TreeGrafter"/>
</dbReference>
<keyword evidence="18" id="KW-1185">Reference proteome</keyword>
<evidence type="ECO:0000256" key="12">
    <source>
        <dbReference type="ARBA" id="ARBA00033708"/>
    </source>
</evidence>
<dbReference type="NCBIfam" id="TIGR00813">
    <property type="entry name" value="sss"/>
    <property type="match status" value="1"/>
</dbReference>
<feature type="transmembrane region" description="Helical" evidence="16">
    <location>
        <begin position="461"/>
        <end position="481"/>
    </location>
</feature>
<evidence type="ECO:0000256" key="4">
    <source>
        <dbReference type="ARBA" id="ARBA00022475"/>
    </source>
</evidence>
<name>A0A8J2V3I2_9PROT</name>
<keyword evidence="8 16" id="KW-0915">Sodium</keyword>
<evidence type="ECO:0000256" key="6">
    <source>
        <dbReference type="ARBA" id="ARBA00022847"/>
    </source>
</evidence>
<comment type="subcellular location">
    <subcellularLocation>
        <location evidence="16">Cell inner membrane</location>
        <topology evidence="16">Multi-pass membrane protein</topology>
    </subcellularLocation>
    <subcellularLocation>
        <location evidence="1">Cell membrane</location>
        <topology evidence="1">Multi-pass membrane protein</topology>
    </subcellularLocation>
</comment>